<dbReference type="EMBL" id="CP011219">
    <property type="protein sequence ID" value="AKO31849.1"/>
    <property type="molecule type" value="Genomic_DNA"/>
</dbReference>
<organism evidence="2 3">
    <name type="scientific">Haemophilus ducreyi</name>
    <dbReference type="NCBI Taxonomy" id="730"/>
    <lineage>
        <taxon>Bacteria</taxon>
        <taxon>Pseudomonadati</taxon>
        <taxon>Pseudomonadota</taxon>
        <taxon>Gammaproteobacteria</taxon>
        <taxon>Pasteurellales</taxon>
        <taxon>Pasteurellaceae</taxon>
        <taxon>Haemophilus</taxon>
    </lineage>
</organism>
<dbReference type="PANTHER" id="PTHR22602:SF0">
    <property type="entry name" value="TRANSFERASE CAF17, MITOCHONDRIAL-RELATED"/>
    <property type="match status" value="1"/>
</dbReference>
<feature type="domain" description="tRNA-modifying protein YgfZ-like beta-barrel" evidence="1">
    <location>
        <begin position="212"/>
        <end position="279"/>
    </location>
</feature>
<name>A0AAC8UBB7_HAEDC</name>
<dbReference type="PANTHER" id="PTHR22602">
    <property type="entry name" value="TRANSFERASE CAF17, MITOCHONDRIAL-RELATED"/>
    <property type="match status" value="1"/>
</dbReference>
<accession>A0AAC8UBB7</accession>
<dbReference type="Gene3D" id="3.30.70.1400">
    <property type="entry name" value="Aminomethyltransferase beta-barrel domains"/>
    <property type="match status" value="1"/>
</dbReference>
<evidence type="ECO:0000313" key="2">
    <source>
        <dbReference type="EMBL" id="AKO31849.1"/>
    </source>
</evidence>
<dbReference type="RefSeq" id="WP_010944335.1">
    <property type="nucleotide sequence ID" value="NZ_CP011218.1"/>
</dbReference>
<dbReference type="InterPro" id="IPR017703">
    <property type="entry name" value="YgfZ/GCV_T_CS"/>
</dbReference>
<evidence type="ECO:0000313" key="3">
    <source>
        <dbReference type="Proteomes" id="UP000060132"/>
    </source>
</evidence>
<protein>
    <recommendedName>
        <fullName evidence="1">tRNA-modifying protein YgfZ-like beta-barrel domain-containing protein</fullName>
    </recommendedName>
</protein>
<dbReference type="SUPFAM" id="SSF101790">
    <property type="entry name" value="Aminomethyltransferase beta-barrel domain"/>
    <property type="match status" value="1"/>
</dbReference>
<dbReference type="AlphaFoldDB" id="A0AAC8UBB7"/>
<dbReference type="InterPro" id="IPR048451">
    <property type="entry name" value="YgfZ_barrel"/>
</dbReference>
<dbReference type="GO" id="GO:0016226">
    <property type="term" value="P:iron-sulfur cluster assembly"/>
    <property type="evidence" value="ECO:0007669"/>
    <property type="project" value="TreeGrafter"/>
</dbReference>
<gene>
    <name evidence="2" type="ORF">RZ57_01160</name>
</gene>
<dbReference type="Pfam" id="PF21130">
    <property type="entry name" value="YgfZ_barrel"/>
    <property type="match status" value="1"/>
</dbReference>
<dbReference type="Gene3D" id="2.40.30.160">
    <property type="match status" value="1"/>
</dbReference>
<evidence type="ECO:0000259" key="1">
    <source>
        <dbReference type="Pfam" id="PF21130"/>
    </source>
</evidence>
<proteinExistence type="predicted"/>
<dbReference type="NCBIfam" id="TIGR03317">
    <property type="entry name" value="ygfZ_signature"/>
    <property type="match status" value="1"/>
</dbReference>
<reference evidence="2 3" key="1">
    <citation type="journal article" date="2015" name="PLoS Negl. Trop. Dis.">
        <title>Haemophilus ducreyi Cutaneous Ulcer Strains Are Nearly Identical to Class I Genital Ulcer Strains.</title>
        <authorList>
            <person name="Gangaiah D."/>
            <person name="Webb K.M."/>
            <person name="Humphreys T.L."/>
            <person name="Fortney K.R."/>
            <person name="Toh E."/>
            <person name="Tai A."/>
            <person name="Katz S.S."/>
            <person name="Pillay A."/>
            <person name="Chen C.Y."/>
            <person name="Roberts S.A."/>
            <person name="Munson R.S.Jr."/>
            <person name="Spinola S.M."/>
        </authorList>
    </citation>
    <scope>NUCLEOTIDE SEQUENCE [LARGE SCALE GENOMIC DNA]</scope>
    <source>
        <strain evidence="3">CLU2</strain>
    </source>
</reference>
<dbReference type="OMA" id="FVPQMLN"/>
<sequence length="295" mass="32953">MTCECSKMSNSYPNLCVELSDYRLIGIAGVDAASYLQGQLTCDVLKLAIGEHTLTCHCDPKGKISALFRIYRAAEQQFFMIIHNDLLAEALVQLKKYAVFSKVTFTPLTTPLYGVTGHEQLAKISENSTALLLNQAQKRAIIWGEDLVTNGDCSLWDLMDIQDGIPILLKANQFEFIPQAVNLHAIENAISFTKGCYMGQETVARAKYRGVNKRAMFTLVGVFDGQVALPQIAESIEILLSENWRATGRILMSVVHQHSLWLQVVMNKDIETNTRFRVNGIELKMCDLPYSIVEG</sequence>
<dbReference type="InterPro" id="IPR045179">
    <property type="entry name" value="YgfZ/GcvT"/>
</dbReference>
<dbReference type="Proteomes" id="UP000060132">
    <property type="component" value="Chromosome"/>
</dbReference>
<dbReference type="SUPFAM" id="SSF103025">
    <property type="entry name" value="Folate-binding domain"/>
    <property type="match status" value="1"/>
</dbReference>
<dbReference type="InterPro" id="IPR029043">
    <property type="entry name" value="GcvT/YgfZ_C"/>
</dbReference>